<comment type="caution">
    <text evidence="2">The sequence shown here is derived from an EMBL/GenBank/DDBJ whole genome shotgun (WGS) entry which is preliminary data.</text>
</comment>
<name>A0A246BTU7_9DEIO</name>
<evidence type="ECO:0000256" key="1">
    <source>
        <dbReference type="SAM" id="MobiDB-lite"/>
    </source>
</evidence>
<keyword evidence="3" id="KW-1185">Reference proteome</keyword>
<reference evidence="2 3" key="1">
    <citation type="submission" date="2017-05" db="EMBL/GenBank/DDBJ databases">
        <title>De novo genome assembly of Deniococcus indicus strain DR1.</title>
        <authorList>
            <person name="Chauhan D."/>
            <person name="Yennamalli R.M."/>
            <person name="Priyadarshini R."/>
        </authorList>
    </citation>
    <scope>NUCLEOTIDE SEQUENCE [LARGE SCALE GENOMIC DNA]</scope>
    <source>
        <strain evidence="2 3">DR1</strain>
    </source>
</reference>
<evidence type="ECO:0000313" key="3">
    <source>
        <dbReference type="Proteomes" id="UP000197208"/>
    </source>
</evidence>
<feature type="region of interest" description="Disordered" evidence="1">
    <location>
        <begin position="516"/>
        <end position="550"/>
    </location>
</feature>
<dbReference type="Proteomes" id="UP000197208">
    <property type="component" value="Unassembled WGS sequence"/>
</dbReference>
<accession>A0A246BTU7</accession>
<feature type="region of interest" description="Disordered" evidence="1">
    <location>
        <begin position="1"/>
        <end position="20"/>
    </location>
</feature>
<dbReference type="RefSeq" id="WP_244897968.1">
    <property type="nucleotide sequence ID" value="NZ_NHMK01000006.1"/>
</dbReference>
<feature type="region of interest" description="Disordered" evidence="1">
    <location>
        <begin position="663"/>
        <end position="682"/>
    </location>
</feature>
<dbReference type="AlphaFoldDB" id="A0A246BTU7"/>
<feature type="compositionally biased region" description="Low complexity" evidence="1">
    <location>
        <begin position="663"/>
        <end position="675"/>
    </location>
</feature>
<gene>
    <name evidence="2" type="ORF">CBQ26_01675</name>
</gene>
<dbReference type="EMBL" id="NHMK01000006">
    <property type="protein sequence ID" value="OWL98602.1"/>
    <property type="molecule type" value="Genomic_DNA"/>
</dbReference>
<proteinExistence type="predicted"/>
<protein>
    <recommendedName>
        <fullName evidence="4">DUF2325 domain-containing protein</fullName>
    </recommendedName>
</protein>
<organism evidence="2 3">
    <name type="scientific">Deinococcus indicus</name>
    <dbReference type="NCBI Taxonomy" id="223556"/>
    <lineage>
        <taxon>Bacteria</taxon>
        <taxon>Thermotogati</taxon>
        <taxon>Deinococcota</taxon>
        <taxon>Deinococci</taxon>
        <taxon>Deinococcales</taxon>
        <taxon>Deinococcaceae</taxon>
        <taxon>Deinococcus</taxon>
    </lineage>
</organism>
<evidence type="ECO:0008006" key="4">
    <source>
        <dbReference type="Google" id="ProtNLM"/>
    </source>
</evidence>
<evidence type="ECO:0000313" key="2">
    <source>
        <dbReference type="EMBL" id="OWL98602.1"/>
    </source>
</evidence>
<sequence>MTKMVLRTPDGRSLPRPASTLRVQAPDAFAPDPPGGLCAHPALLRGVLDTLAARLDAMMDRAEQDETLSVEAQSDLIRAVGLGQALVTGLEGYAAAPDRTLLERLSDLAQTLALLQPDEARLSGRVAAIAGAAGHAWLEGVPLLPDEDAPMITLTLDAAQAAGIRVGERGEARLTWAGVRRPAPLRDPLTPLRAALTPPATLDAGRHGTGQALQRLALGEREGERNAALLLLFVCGRDRLEDLPLILALDRALVLLRALQAQEPTPATAHLLELHAALHAELGRPDLPLAQRERRQASGDLGGQVLAARRTLRALRFGRLRPVTPEAQEHLNVLWDALNDLDEDLSRGVTPDRDPDLRARLLLLSLQGLTSTARAPGLRLPPMVQLAAQVSGVDPLWAWERTQPERFTSGPLHGHLGRAALPLELLALRGTPFWDTWGTEVRRLTALAGGNLLASVRRAGLRLPDQAFLEGYLGGFGPLRALPMDPAALNAFHAALLRLLPDAHAQAQALAAPAEAPVLPQEAANLPPAGPTRADPTPRPVPATPDAPEWPAHVLGVREHLRGRRMVLLGGVPSAPHHAALLAAFELSELDWIGSAEYAHGTHAQAHVTPDTAVVILAIRWMAHAHNTLRDVARARGVPYVMHPGGLSPSSVAWQIGRQVSQQLGQQAGQDAGPALPDNTGD</sequence>